<name>A0A8T0H9K1_CERPU</name>
<evidence type="ECO:0000313" key="1">
    <source>
        <dbReference type="EMBL" id="KAG0568531.1"/>
    </source>
</evidence>
<proteinExistence type="predicted"/>
<dbReference type="AlphaFoldDB" id="A0A8T0H9K1"/>
<keyword evidence="2" id="KW-1185">Reference proteome</keyword>
<protein>
    <submittedName>
        <fullName evidence="1">Uncharacterized protein</fullName>
    </submittedName>
</protein>
<dbReference type="EMBL" id="CM026427">
    <property type="protein sequence ID" value="KAG0568531.1"/>
    <property type="molecule type" value="Genomic_DNA"/>
</dbReference>
<accession>A0A8T0H9K1</accession>
<evidence type="ECO:0000313" key="2">
    <source>
        <dbReference type="Proteomes" id="UP000822688"/>
    </source>
</evidence>
<comment type="caution">
    <text evidence="1">The sequence shown here is derived from an EMBL/GenBank/DDBJ whole genome shotgun (WGS) entry which is preliminary data.</text>
</comment>
<dbReference type="Proteomes" id="UP000822688">
    <property type="component" value="Chromosome 6"/>
</dbReference>
<gene>
    <name evidence="1" type="ORF">KC19_6G026200</name>
</gene>
<sequence length="122" mass="14003">MLDISRYGSWSTMRFKLHDIADYAECPTNNKRITAQEFSLQSVCLAKNTSAGSQKAVTALQCRSWGGLQRVLIHIDDQVHVSVRSMVHKDQSQGKCRNASTWLRSASTHSHYNERYRRSNTW</sequence>
<organism evidence="1 2">
    <name type="scientific">Ceratodon purpureus</name>
    <name type="common">Fire moss</name>
    <name type="synonym">Dicranum purpureum</name>
    <dbReference type="NCBI Taxonomy" id="3225"/>
    <lineage>
        <taxon>Eukaryota</taxon>
        <taxon>Viridiplantae</taxon>
        <taxon>Streptophyta</taxon>
        <taxon>Embryophyta</taxon>
        <taxon>Bryophyta</taxon>
        <taxon>Bryophytina</taxon>
        <taxon>Bryopsida</taxon>
        <taxon>Dicranidae</taxon>
        <taxon>Pseudoditrichales</taxon>
        <taxon>Ditrichaceae</taxon>
        <taxon>Ceratodon</taxon>
    </lineage>
</organism>
<reference evidence="1 2" key="1">
    <citation type="submission" date="2020-06" db="EMBL/GenBank/DDBJ databases">
        <title>WGS assembly of Ceratodon purpureus strain R40.</title>
        <authorList>
            <person name="Carey S.B."/>
            <person name="Jenkins J."/>
            <person name="Shu S."/>
            <person name="Lovell J.T."/>
            <person name="Sreedasyam A."/>
            <person name="Maumus F."/>
            <person name="Tiley G.P."/>
            <person name="Fernandez-Pozo N."/>
            <person name="Barry K."/>
            <person name="Chen C."/>
            <person name="Wang M."/>
            <person name="Lipzen A."/>
            <person name="Daum C."/>
            <person name="Saski C.A."/>
            <person name="Payton A.C."/>
            <person name="Mcbreen J.C."/>
            <person name="Conrad R.E."/>
            <person name="Kollar L.M."/>
            <person name="Olsson S."/>
            <person name="Huttunen S."/>
            <person name="Landis J.B."/>
            <person name="Wickett N.J."/>
            <person name="Johnson M.G."/>
            <person name="Rensing S.A."/>
            <person name="Grimwood J."/>
            <person name="Schmutz J."/>
            <person name="Mcdaniel S.F."/>
        </authorList>
    </citation>
    <scope>NUCLEOTIDE SEQUENCE [LARGE SCALE GENOMIC DNA]</scope>
    <source>
        <strain evidence="1 2">R40</strain>
    </source>
</reference>